<dbReference type="HOGENOM" id="CLU_2907949_0_0_1"/>
<keyword evidence="3" id="KW-1185">Reference proteome</keyword>
<name>A0A0E0CIH0_9ORYZ</name>
<dbReference type="Proteomes" id="UP000008021">
    <property type="component" value="Chromosome 2"/>
</dbReference>
<dbReference type="AlphaFoldDB" id="A0A0E0CIH0"/>
<reference evidence="2" key="1">
    <citation type="submission" date="2015-04" db="UniProtKB">
        <authorList>
            <consortium name="EnsemblPlants"/>
        </authorList>
    </citation>
    <scope>IDENTIFICATION</scope>
</reference>
<evidence type="ECO:0000313" key="3">
    <source>
        <dbReference type="Proteomes" id="UP000008021"/>
    </source>
</evidence>
<protein>
    <submittedName>
        <fullName evidence="2">Uncharacterized protein</fullName>
    </submittedName>
</protein>
<evidence type="ECO:0000313" key="2">
    <source>
        <dbReference type="EnsemblPlants" id="OMERI02G11330.1"/>
    </source>
</evidence>
<accession>A0A0E0CIH0</accession>
<sequence>MRCELRSRGVGERDHLRHWKVARRRRRRTCSLGFDAAEQRALQWPRPVGEAERDAGGEDNGT</sequence>
<proteinExistence type="predicted"/>
<organism evidence="2">
    <name type="scientific">Oryza meridionalis</name>
    <dbReference type="NCBI Taxonomy" id="40149"/>
    <lineage>
        <taxon>Eukaryota</taxon>
        <taxon>Viridiplantae</taxon>
        <taxon>Streptophyta</taxon>
        <taxon>Embryophyta</taxon>
        <taxon>Tracheophyta</taxon>
        <taxon>Spermatophyta</taxon>
        <taxon>Magnoliopsida</taxon>
        <taxon>Liliopsida</taxon>
        <taxon>Poales</taxon>
        <taxon>Poaceae</taxon>
        <taxon>BOP clade</taxon>
        <taxon>Oryzoideae</taxon>
        <taxon>Oryzeae</taxon>
        <taxon>Oryzinae</taxon>
        <taxon>Oryza</taxon>
    </lineage>
</organism>
<dbReference type="EnsemblPlants" id="OMERI02G11330.1">
    <property type="protein sequence ID" value="OMERI02G11330.1"/>
    <property type="gene ID" value="OMERI02G11330"/>
</dbReference>
<evidence type="ECO:0000256" key="1">
    <source>
        <dbReference type="SAM" id="MobiDB-lite"/>
    </source>
</evidence>
<dbReference type="Gramene" id="OMERI02G11330.1">
    <property type="protein sequence ID" value="OMERI02G11330.1"/>
    <property type="gene ID" value="OMERI02G11330"/>
</dbReference>
<feature type="region of interest" description="Disordered" evidence="1">
    <location>
        <begin position="43"/>
        <end position="62"/>
    </location>
</feature>
<reference evidence="2" key="2">
    <citation type="submission" date="2018-05" db="EMBL/GenBank/DDBJ databases">
        <title>OmerRS3 (Oryza meridionalis Reference Sequence Version 3).</title>
        <authorList>
            <person name="Zhang J."/>
            <person name="Kudrna D."/>
            <person name="Lee S."/>
            <person name="Talag J."/>
            <person name="Welchert J."/>
            <person name="Wing R.A."/>
        </authorList>
    </citation>
    <scope>NUCLEOTIDE SEQUENCE [LARGE SCALE GENOMIC DNA]</scope>
    <source>
        <strain evidence="2">cv. OR44</strain>
    </source>
</reference>